<evidence type="ECO:0000256" key="5">
    <source>
        <dbReference type="ARBA" id="ARBA00023242"/>
    </source>
</evidence>
<dbReference type="PANTHER" id="PTHR48019">
    <property type="entry name" value="SERUM RESPONSE FACTOR HOMOLOG"/>
    <property type="match status" value="1"/>
</dbReference>
<dbReference type="Gene3D" id="3.40.1810.10">
    <property type="entry name" value="Transcription factor, MADS-box"/>
    <property type="match status" value="1"/>
</dbReference>
<keyword evidence="5" id="KW-0539">Nucleus</keyword>
<feature type="compositionally biased region" description="Basic residues" evidence="7">
    <location>
        <begin position="12"/>
        <end position="21"/>
    </location>
</feature>
<evidence type="ECO:0000313" key="9">
    <source>
        <dbReference type="EMBL" id="KAJ9158872.1"/>
    </source>
</evidence>
<evidence type="ECO:0000256" key="3">
    <source>
        <dbReference type="ARBA" id="ARBA00023125"/>
    </source>
</evidence>
<proteinExistence type="predicted"/>
<comment type="subcellular location">
    <subcellularLocation>
        <location evidence="1">Nucleus</location>
    </subcellularLocation>
</comment>
<feature type="domain" description="MADS-box" evidence="8">
    <location>
        <begin position="43"/>
        <end position="84"/>
    </location>
</feature>
<dbReference type="InterPro" id="IPR036879">
    <property type="entry name" value="TF_MADSbox_sf"/>
</dbReference>
<evidence type="ECO:0000256" key="4">
    <source>
        <dbReference type="ARBA" id="ARBA00023163"/>
    </source>
</evidence>
<name>A0ABQ9L2F5_HEVBR</name>
<dbReference type="Proteomes" id="UP001174677">
    <property type="component" value="Chromosome 14"/>
</dbReference>
<dbReference type="Pfam" id="PF00319">
    <property type="entry name" value="SRF-TF"/>
    <property type="match status" value="1"/>
</dbReference>
<evidence type="ECO:0000256" key="2">
    <source>
        <dbReference type="ARBA" id="ARBA00023015"/>
    </source>
</evidence>
<dbReference type="EMBL" id="JARPOI010000014">
    <property type="protein sequence ID" value="KAJ9158872.1"/>
    <property type="molecule type" value="Genomic_DNA"/>
</dbReference>
<protein>
    <recommendedName>
        <fullName evidence="8">MADS-box domain-containing protein</fullName>
    </recommendedName>
</protein>
<evidence type="ECO:0000256" key="6">
    <source>
        <dbReference type="SAM" id="Coils"/>
    </source>
</evidence>
<evidence type="ECO:0000313" key="10">
    <source>
        <dbReference type="Proteomes" id="UP001174677"/>
    </source>
</evidence>
<dbReference type="InterPro" id="IPR050142">
    <property type="entry name" value="MADS-box/MEF2_TF"/>
</dbReference>
<comment type="caution">
    <text evidence="9">The sequence shown here is derived from an EMBL/GenBank/DDBJ whole genome shotgun (WGS) entry which is preliminary data.</text>
</comment>
<accession>A0ABQ9L2F5</accession>
<dbReference type="InterPro" id="IPR002100">
    <property type="entry name" value="TF_MADSbox"/>
</dbReference>
<gene>
    <name evidence="9" type="ORF">P3X46_024416</name>
</gene>
<dbReference type="CDD" id="cd00266">
    <property type="entry name" value="MADS_SRF_like"/>
    <property type="match status" value="1"/>
</dbReference>
<organism evidence="9 10">
    <name type="scientific">Hevea brasiliensis</name>
    <name type="common">Para rubber tree</name>
    <name type="synonym">Siphonia brasiliensis</name>
    <dbReference type="NCBI Taxonomy" id="3981"/>
    <lineage>
        <taxon>Eukaryota</taxon>
        <taxon>Viridiplantae</taxon>
        <taxon>Streptophyta</taxon>
        <taxon>Embryophyta</taxon>
        <taxon>Tracheophyta</taxon>
        <taxon>Spermatophyta</taxon>
        <taxon>Magnoliopsida</taxon>
        <taxon>eudicotyledons</taxon>
        <taxon>Gunneridae</taxon>
        <taxon>Pentapetalae</taxon>
        <taxon>rosids</taxon>
        <taxon>fabids</taxon>
        <taxon>Malpighiales</taxon>
        <taxon>Euphorbiaceae</taxon>
        <taxon>Crotonoideae</taxon>
        <taxon>Micrandreae</taxon>
        <taxon>Hevea</taxon>
    </lineage>
</organism>
<dbReference type="InterPro" id="IPR033897">
    <property type="entry name" value="SRF-like_MADS-box"/>
</dbReference>
<reference evidence="9" key="1">
    <citation type="journal article" date="2023" name="Plant Biotechnol. J.">
        <title>Chromosome-level wild Hevea brasiliensis genome provides new tools for genomic-assisted breeding and valuable loci to elevate rubber yield.</title>
        <authorList>
            <person name="Cheng H."/>
            <person name="Song X."/>
            <person name="Hu Y."/>
            <person name="Wu T."/>
            <person name="Yang Q."/>
            <person name="An Z."/>
            <person name="Feng S."/>
            <person name="Deng Z."/>
            <person name="Wu W."/>
            <person name="Zeng X."/>
            <person name="Tu M."/>
            <person name="Wang X."/>
            <person name="Huang H."/>
        </authorList>
    </citation>
    <scope>NUCLEOTIDE SEQUENCE</scope>
    <source>
        <strain evidence="9">MT/VB/25A 57/8</strain>
    </source>
</reference>
<keyword evidence="2" id="KW-0805">Transcription regulation</keyword>
<keyword evidence="6" id="KW-0175">Coiled coil</keyword>
<keyword evidence="10" id="KW-1185">Reference proteome</keyword>
<dbReference type="SMART" id="SM00432">
    <property type="entry name" value="MADS"/>
    <property type="match status" value="1"/>
</dbReference>
<feature type="coiled-coil region" evidence="6">
    <location>
        <begin position="115"/>
        <end position="180"/>
    </location>
</feature>
<feature type="region of interest" description="Disordered" evidence="7">
    <location>
        <begin position="1"/>
        <end position="23"/>
    </location>
</feature>
<dbReference type="SUPFAM" id="SSF55455">
    <property type="entry name" value="SRF-like"/>
    <property type="match status" value="1"/>
</dbReference>
<keyword evidence="4" id="KW-0804">Transcription</keyword>
<evidence type="ECO:0000256" key="1">
    <source>
        <dbReference type="ARBA" id="ARBA00004123"/>
    </source>
</evidence>
<evidence type="ECO:0000259" key="8">
    <source>
        <dbReference type="PROSITE" id="PS50066"/>
    </source>
</evidence>
<keyword evidence="3" id="KW-0238">DNA-binding</keyword>
<dbReference type="PROSITE" id="PS50066">
    <property type="entry name" value="MADS_BOX_2"/>
    <property type="match status" value="1"/>
</dbReference>
<sequence length="330" mass="37304">MDLSQENPPQGIKKRGRKAKKVPLVDGKEPRKANFIKKIINGDKPTQAKSFDKRKPTLMKKAFELQTLCGVEVCVVCFSPDGKVDVWPEEPIRVKDLILKYKGFGKNEKKESNCLDFLESMRMKLENKKKKMIKEKIDRLISGLSKQLDSLSGDSLMDSVNELEAKIKSFKEKIELLRTEEEKGKAIQADKQLIINTQSSLLDSTSDLIDQDFYQKWQWNGFTNSDTITPNYGSCSDFPDPDLFIQENFDLLSGIFSTENPVNHLEASDNNIILNNDIPFGFPQENSSPDNAQEKFGMVKGENYSSSSSSNYNGFLSEALPISVWAPQPL</sequence>
<evidence type="ECO:0000256" key="7">
    <source>
        <dbReference type="SAM" id="MobiDB-lite"/>
    </source>
</evidence>